<gene>
    <name evidence="2" type="ORF">DAPPUDRAFT_235652</name>
</gene>
<accession>E9G0F8</accession>
<dbReference type="HOGENOM" id="CLU_2266408_0_0_1"/>
<feature type="transmembrane region" description="Helical" evidence="1">
    <location>
        <begin position="7"/>
        <end position="32"/>
    </location>
</feature>
<evidence type="ECO:0000313" key="2">
    <source>
        <dbReference type="EMBL" id="EFX87412.1"/>
    </source>
</evidence>
<keyword evidence="1" id="KW-1133">Transmembrane helix</keyword>
<protein>
    <submittedName>
        <fullName evidence="2">Uncharacterized protein</fullName>
    </submittedName>
</protein>
<reference evidence="2 3" key="1">
    <citation type="journal article" date="2011" name="Science">
        <title>The ecoresponsive genome of Daphnia pulex.</title>
        <authorList>
            <person name="Colbourne J.K."/>
            <person name="Pfrender M.E."/>
            <person name="Gilbert D."/>
            <person name="Thomas W.K."/>
            <person name="Tucker A."/>
            <person name="Oakley T.H."/>
            <person name="Tokishita S."/>
            <person name="Aerts A."/>
            <person name="Arnold G.J."/>
            <person name="Basu M.K."/>
            <person name="Bauer D.J."/>
            <person name="Caceres C.E."/>
            <person name="Carmel L."/>
            <person name="Casola C."/>
            <person name="Choi J.H."/>
            <person name="Detter J.C."/>
            <person name="Dong Q."/>
            <person name="Dusheyko S."/>
            <person name="Eads B.D."/>
            <person name="Frohlich T."/>
            <person name="Geiler-Samerotte K.A."/>
            <person name="Gerlach D."/>
            <person name="Hatcher P."/>
            <person name="Jogdeo S."/>
            <person name="Krijgsveld J."/>
            <person name="Kriventseva E.V."/>
            <person name="Kultz D."/>
            <person name="Laforsch C."/>
            <person name="Lindquist E."/>
            <person name="Lopez J."/>
            <person name="Manak J.R."/>
            <person name="Muller J."/>
            <person name="Pangilinan J."/>
            <person name="Patwardhan R.P."/>
            <person name="Pitluck S."/>
            <person name="Pritham E.J."/>
            <person name="Rechtsteiner A."/>
            <person name="Rho M."/>
            <person name="Rogozin I.B."/>
            <person name="Sakarya O."/>
            <person name="Salamov A."/>
            <person name="Schaack S."/>
            <person name="Shapiro H."/>
            <person name="Shiga Y."/>
            <person name="Skalitzky C."/>
            <person name="Smith Z."/>
            <person name="Souvorov A."/>
            <person name="Sung W."/>
            <person name="Tang Z."/>
            <person name="Tsuchiya D."/>
            <person name="Tu H."/>
            <person name="Vos H."/>
            <person name="Wang M."/>
            <person name="Wolf Y.I."/>
            <person name="Yamagata H."/>
            <person name="Yamada T."/>
            <person name="Ye Y."/>
            <person name="Shaw J.R."/>
            <person name="Andrews J."/>
            <person name="Crease T.J."/>
            <person name="Tang H."/>
            <person name="Lucas S.M."/>
            <person name="Robertson H.M."/>
            <person name="Bork P."/>
            <person name="Koonin E.V."/>
            <person name="Zdobnov E.M."/>
            <person name="Grigoriev I.V."/>
            <person name="Lynch M."/>
            <person name="Boore J.L."/>
        </authorList>
    </citation>
    <scope>NUCLEOTIDE SEQUENCE [LARGE SCALE GENOMIC DNA]</scope>
</reference>
<dbReference type="KEGG" id="dpx:DAPPUDRAFT_235652"/>
<evidence type="ECO:0000256" key="1">
    <source>
        <dbReference type="SAM" id="Phobius"/>
    </source>
</evidence>
<dbReference type="EMBL" id="GL732528">
    <property type="protein sequence ID" value="EFX87412.1"/>
    <property type="molecule type" value="Genomic_DNA"/>
</dbReference>
<keyword evidence="3" id="KW-1185">Reference proteome</keyword>
<feature type="transmembrane region" description="Helical" evidence="1">
    <location>
        <begin position="68"/>
        <end position="88"/>
    </location>
</feature>
<dbReference type="Proteomes" id="UP000000305">
    <property type="component" value="Unassembled WGS sequence"/>
</dbReference>
<dbReference type="InParanoid" id="E9G0F8"/>
<dbReference type="AlphaFoldDB" id="E9G0F8"/>
<proteinExistence type="predicted"/>
<keyword evidence="1" id="KW-0812">Transmembrane</keyword>
<organism evidence="2 3">
    <name type="scientific">Daphnia pulex</name>
    <name type="common">Water flea</name>
    <dbReference type="NCBI Taxonomy" id="6669"/>
    <lineage>
        <taxon>Eukaryota</taxon>
        <taxon>Metazoa</taxon>
        <taxon>Ecdysozoa</taxon>
        <taxon>Arthropoda</taxon>
        <taxon>Crustacea</taxon>
        <taxon>Branchiopoda</taxon>
        <taxon>Diplostraca</taxon>
        <taxon>Cladocera</taxon>
        <taxon>Anomopoda</taxon>
        <taxon>Daphniidae</taxon>
        <taxon>Daphnia</taxon>
    </lineage>
</organism>
<evidence type="ECO:0000313" key="3">
    <source>
        <dbReference type="Proteomes" id="UP000000305"/>
    </source>
</evidence>
<keyword evidence="1" id="KW-0472">Membrane</keyword>
<sequence length="103" mass="11090">MKQQVQVLLFSFDLSSAAAAVSASSVGIHLLIPADVLPPISPDVFHLTAEGTLGEAWLYFPGFKVGQIMPIFLFGVTGYNILQLLALMQIAQLPLAAKYVDDE</sequence>
<name>E9G0F8_DAPPU</name>